<evidence type="ECO:0000256" key="3">
    <source>
        <dbReference type="ARBA" id="ARBA00035643"/>
    </source>
</evidence>
<sequence length="255" mass="29316">MGEGKYLYCFIKSPVKKQFDVEGIAGNGSKVYTINHKDLAAVVCDSPNVSEYKLSRENTIHHELVLGKVLEDFTVLPVGFGTVTEGAELIREKALKKNYEELHQLLDEMDGKVELTLKALWKHNRIIHQEVLKADPGIKNRLDKMISTSKMDLSQVILSSTKLGERLIQAIDKIKKCYTERMLASIEQIAEDKRLKKIFSPLMIFNTAFLINRDKEDEFDRKVNELDQRYSRDIKFIYTGPLAPYSFVNFRIALE</sequence>
<dbReference type="EMBL" id="MAYW01000026">
    <property type="protein sequence ID" value="ODS33503.1"/>
    <property type="molecule type" value="Genomic_DNA"/>
</dbReference>
<name>A0A1E3XD08_9BACT</name>
<dbReference type="Pfam" id="PF06386">
    <property type="entry name" value="GvpL_GvpF"/>
    <property type="match status" value="1"/>
</dbReference>
<reference evidence="4 5" key="1">
    <citation type="submission" date="2016-07" db="EMBL/GenBank/DDBJ databases">
        <title>Draft genome of Scalindua rubra, obtained from a brine-seawater interface in the Red Sea, sheds light on salt adaptation in anammox bacteria.</title>
        <authorList>
            <person name="Speth D.R."/>
            <person name="Lagkouvardos I."/>
            <person name="Wang Y."/>
            <person name="Qian P.-Y."/>
            <person name="Dutilh B.E."/>
            <person name="Jetten M.S."/>
        </authorList>
    </citation>
    <scope>NUCLEOTIDE SEQUENCE [LARGE SCALE GENOMIC DNA]</scope>
    <source>
        <strain evidence="4">BSI-1</strain>
    </source>
</reference>
<dbReference type="AlphaFoldDB" id="A0A1E3XD08"/>
<evidence type="ECO:0000256" key="1">
    <source>
        <dbReference type="ARBA" id="ARBA00022987"/>
    </source>
</evidence>
<dbReference type="PANTHER" id="PTHR36852">
    <property type="entry name" value="PROTEIN GVPL 2"/>
    <property type="match status" value="1"/>
</dbReference>
<comment type="subcellular location">
    <subcellularLocation>
        <location evidence="2">Gas vesicle</location>
    </subcellularLocation>
</comment>
<keyword evidence="1" id="KW-0304">Gas vesicle</keyword>
<dbReference type="Proteomes" id="UP000094056">
    <property type="component" value="Unassembled WGS sequence"/>
</dbReference>
<comment type="caution">
    <text evidence="4">The sequence shown here is derived from an EMBL/GenBank/DDBJ whole genome shotgun (WGS) entry which is preliminary data.</text>
</comment>
<dbReference type="GO" id="GO:0031411">
    <property type="term" value="C:gas vesicle"/>
    <property type="evidence" value="ECO:0007669"/>
    <property type="project" value="UniProtKB-SubCell"/>
</dbReference>
<gene>
    <name evidence="4" type="ORF">SCARUB_01327</name>
</gene>
<organism evidence="4 5">
    <name type="scientific">Candidatus Scalindua rubra</name>
    <dbReference type="NCBI Taxonomy" id="1872076"/>
    <lineage>
        <taxon>Bacteria</taxon>
        <taxon>Pseudomonadati</taxon>
        <taxon>Planctomycetota</taxon>
        <taxon>Candidatus Brocadiia</taxon>
        <taxon>Candidatus Brocadiales</taxon>
        <taxon>Candidatus Scalinduaceae</taxon>
        <taxon>Candidatus Scalindua</taxon>
    </lineage>
</organism>
<protein>
    <submittedName>
        <fullName evidence="4">Gas vesicle protein</fullName>
    </submittedName>
</protein>
<proteinExistence type="inferred from homology"/>
<evidence type="ECO:0000313" key="5">
    <source>
        <dbReference type="Proteomes" id="UP000094056"/>
    </source>
</evidence>
<dbReference type="InterPro" id="IPR009430">
    <property type="entry name" value="GvpL/GvpF"/>
</dbReference>
<dbReference type="GO" id="GO:0031412">
    <property type="term" value="P:gas vesicle organization"/>
    <property type="evidence" value="ECO:0007669"/>
    <property type="project" value="InterPro"/>
</dbReference>
<dbReference type="PANTHER" id="PTHR36852:SF1">
    <property type="entry name" value="PROTEIN GVPL 2"/>
    <property type="match status" value="1"/>
</dbReference>
<comment type="similarity">
    <text evidence="3">Belongs to the gas vesicle GvpF/GvpL family.</text>
</comment>
<accession>A0A1E3XD08</accession>
<evidence type="ECO:0000256" key="2">
    <source>
        <dbReference type="ARBA" id="ARBA00035108"/>
    </source>
</evidence>
<evidence type="ECO:0000313" key="4">
    <source>
        <dbReference type="EMBL" id="ODS33503.1"/>
    </source>
</evidence>